<dbReference type="Pfam" id="PF00084">
    <property type="entry name" value="Sushi"/>
    <property type="match status" value="4"/>
</dbReference>
<feature type="domain" description="Sushi" evidence="8">
    <location>
        <begin position="148"/>
        <end position="207"/>
    </location>
</feature>
<feature type="chain" id="PRO_5043989156" description="Sushi domain-containing protein" evidence="7">
    <location>
        <begin position="25"/>
        <end position="362"/>
    </location>
</feature>
<evidence type="ECO:0000256" key="1">
    <source>
        <dbReference type="ARBA" id="ARBA00004328"/>
    </source>
</evidence>
<dbReference type="Gene3D" id="2.10.70.10">
    <property type="entry name" value="Complement Module, domain 1"/>
    <property type="match status" value="4"/>
</dbReference>
<feature type="disulfide bond" evidence="5">
    <location>
        <begin position="88"/>
        <end position="131"/>
    </location>
</feature>
<dbReference type="SUPFAM" id="SSF57535">
    <property type="entry name" value="Complement control module/SCR domain"/>
    <property type="match status" value="4"/>
</dbReference>
<evidence type="ECO:0000313" key="9">
    <source>
        <dbReference type="EMBL" id="KAG5285994.1"/>
    </source>
</evidence>
<feature type="domain" description="Sushi" evidence="8">
    <location>
        <begin position="86"/>
        <end position="144"/>
    </location>
</feature>
<dbReference type="PANTHER" id="PTHR45785">
    <property type="entry name" value="COMPLEMENT FACTOR H-RELATED"/>
    <property type="match status" value="1"/>
</dbReference>
<sequence>MQTQQQIINYLVITLCMTCKLTEGQCRNPNAALRGFFHPDNQIYEENASVNYKCDPGLKTLTGGWWSTFTCREREWSHTPQCIDKTDCITPEVLHAQIKPRYVKTSYKNGDTVHFDCDKGYEPNAGNSATCLNGDWTPLPICEPGDKNACPAPPKKHNAVVLGQDYQPSFDEGTVLEYKCRESHEMNGATQSTCEKGGWTETGSCELKADRPAPTKRPSATGDFGYSDRGTGTTNPGSRGVGGQNCPDPPLITNGDVISQLNKAATYQCANFYKLVGSKTITCSRVGEWQTPPTCEANFCKVMGKVSYLMELNTAKYINEGASEYFQCDGRWYRYSAIGTCNNGNIHFRGCGQYDWDIPSVQ</sequence>
<keyword evidence="10" id="KW-1185">Reference proteome</keyword>
<keyword evidence="4 5" id="KW-1015">Disulfide bond</keyword>
<feature type="domain" description="Sushi" evidence="8">
    <location>
        <begin position="24"/>
        <end position="84"/>
    </location>
</feature>
<dbReference type="InterPro" id="IPR035976">
    <property type="entry name" value="Sushi/SCR/CCP_sf"/>
</dbReference>
<reference evidence="9 10" key="1">
    <citation type="submission" date="2020-10" db="EMBL/GenBank/DDBJ databases">
        <title>Chromosome-scale genome assembly of the Allis shad, Alosa alosa.</title>
        <authorList>
            <person name="Margot Z."/>
            <person name="Christophe K."/>
            <person name="Cabau C."/>
            <person name="Louis A."/>
            <person name="Berthelot C."/>
            <person name="Parey E."/>
            <person name="Roest Crollius H."/>
            <person name="Montfort J."/>
            <person name="Robinson-Rechavi M."/>
            <person name="Bucao C."/>
            <person name="Bouchez O."/>
            <person name="Gislard M."/>
            <person name="Lluch J."/>
            <person name="Milhes M."/>
            <person name="Lampietro C."/>
            <person name="Lopez Roques C."/>
            <person name="Donnadieu C."/>
            <person name="Braasch I."/>
            <person name="Desvignes T."/>
            <person name="Postlethwait J."/>
            <person name="Bobe J."/>
            <person name="Guiguen Y."/>
        </authorList>
    </citation>
    <scope>NUCLEOTIDE SEQUENCE [LARGE SCALE GENOMIC DNA]</scope>
    <source>
        <strain evidence="9">M-15738</strain>
        <tissue evidence="9">Blood</tissue>
    </source>
</reference>
<name>A0AAV6HF74_9TELE</name>
<comment type="caution">
    <text evidence="9">The sequence shown here is derived from an EMBL/GenBank/DDBJ whole genome shotgun (WGS) entry which is preliminary data.</text>
</comment>
<evidence type="ECO:0000256" key="6">
    <source>
        <dbReference type="SAM" id="MobiDB-lite"/>
    </source>
</evidence>
<feature type="domain" description="Sushi" evidence="8">
    <location>
        <begin position="244"/>
        <end position="297"/>
    </location>
</feature>
<evidence type="ECO:0000256" key="4">
    <source>
        <dbReference type="ARBA" id="ARBA00023157"/>
    </source>
</evidence>
<dbReference type="EMBL" id="JADWDJ010000001">
    <property type="protein sequence ID" value="KAG5285994.1"/>
    <property type="molecule type" value="Genomic_DNA"/>
</dbReference>
<evidence type="ECO:0000256" key="7">
    <source>
        <dbReference type="SAM" id="SignalP"/>
    </source>
</evidence>
<dbReference type="SMART" id="SM00032">
    <property type="entry name" value="CCP"/>
    <property type="match status" value="4"/>
</dbReference>
<dbReference type="InterPro" id="IPR051503">
    <property type="entry name" value="ComplSys_Reg/VirEntry_Med"/>
</dbReference>
<protein>
    <recommendedName>
        <fullName evidence="8">Sushi domain-containing protein</fullName>
    </recommendedName>
</protein>
<feature type="region of interest" description="Disordered" evidence="6">
    <location>
        <begin position="205"/>
        <end position="242"/>
    </location>
</feature>
<keyword evidence="2 5" id="KW-0768">Sushi</keyword>
<proteinExistence type="predicted"/>
<evidence type="ECO:0000259" key="8">
    <source>
        <dbReference type="PROSITE" id="PS50923"/>
    </source>
</evidence>
<dbReference type="AlphaFoldDB" id="A0AAV6HF74"/>
<dbReference type="PROSITE" id="PS50923">
    <property type="entry name" value="SUSHI"/>
    <property type="match status" value="4"/>
</dbReference>
<evidence type="ECO:0000256" key="5">
    <source>
        <dbReference type="PROSITE-ProRule" id="PRU00302"/>
    </source>
</evidence>
<feature type="signal peptide" evidence="7">
    <location>
        <begin position="1"/>
        <end position="24"/>
    </location>
</feature>
<keyword evidence="3 7" id="KW-0732">Signal</keyword>
<evidence type="ECO:0000313" key="10">
    <source>
        <dbReference type="Proteomes" id="UP000823561"/>
    </source>
</evidence>
<comment type="subcellular location">
    <subcellularLocation>
        <location evidence="1">Virion</location>
    </subcellularLocation>
</comment>
<dbReference type="InterPro" id="IPR000436">
    <property type="entry name" value="Sushi_SCR_CCP_dom"/>
</dbReference>
<dbReference type="CDD" id="cd00033">
    <property type="entry name" value="CCP"/>
    <property type="match status" value="4"/>
</dbReference>
<dbReference type="Proteomes" id="UP000823561">
    <property type="component" value="Chromosome 1"/>
</dbReference>
<evidence type="ECO:0000256" key="3">
    <source>
        <dbReference type="ARBA" id="ARBA00022729"/>
    </source>
</evidence>
<gene>
    <name evidence="9" type="ORF">AALO_G00009800</name>
</gene>
<organism evidence="9 10">
    <name type="scientific">Alosa alosa</name>
    <name type="common">allis shad</name>
    <dbReference type="NCBI Taxonomy" id="278164"/>
    <lineage>
        <taxon>Eukaryota</taxon>
        <taxon>Metazoa</taxon>
        <taxon>Chordata</taxon>
        <taxon>Craniata</taxon>
        <taxon>Vertebrata</taxon>
        <taxon>Euteleostomi</taxon>
        <taxon>Actinopterygii</taxon>
        <taxon>Neopterygii</taxon>
        <taxon>Teleostei</taxon>
        <taxon>Clupei</taxon>
        <taxon>Clupeiformes</taxon>
        <taxon>Clupeoidei</taxon>
        <taxon>Clupeidae</taxon>
        <taxon>Alosa</taxon>
    </lineage>
</organism>
<dbReference type="PANTHER" id="PTHR45785:SF2">
    <property type="entry name" value="COMPLEMENT FACTOR H-RELATED"/>
    <property type="match status" value="1"/>
</dbReference>
<accession>A0AAV6HF74</accession>
<evidence type="ECO:0000256" key="2">
    <source>
        <dbReference type="ARBA" id="ARBA00022659"/>
    </source>
</evidence>
<comment type="caution">
    <text evidence="5">Lacks conserved residue(s) required for the propagation of feature annotation.</text>
</comment>